<dbReference type="PIRSF" id="PIRSF001563">
    <property type="entry name" value="Folylpolyglu_synth"/>
    <property type="match status" value="1"/>
</dbReference>
<evidence type="ECO:0000256" key="9">
    <source>
        <dbReference type="ARBA" id="ARBA00030592"/>
    </source>
</evidence>
<dbReference type="EMBL" id="CP001682">
    <property type="protein sequence ID" value="ACU93885.1"/>
    <property type="molecule type" value="Genomic_DNA"/>
</dbReference>
<dbReference type="SUPFAM" id="SSF53623">
    <property type="entry name" value="MurD-like peptide ligases, catalytic domain"/>
    <property type="match status" value="1"/>
</dbReference>
<organism evidence="13 14">
    <name type="scientific">Cryptobacterium curtum (strain ATCC 700683 / DSM 15641 / CCUG 43107 / 12-3)</name>
    <dbReference type="NCBI Taxonomy" id="469378"/>
    <lineage>
        <taxon>Bacteria</taxon>
        <taxon>Bacillati</taxon>
        <taxon>Actinomycetota</taxon>
        <taxon>Coriobacteriia</taxon>
        <taxon>Eggerthellales</taxon>
        <taxon>Eggerthellaceae</taxon>
        <taxon>Cryptobacterium</taxon>
    </lineage>
</organism>
<dbReference type="Pfam" id="PF08245">
    <property type="entry name" value="Mur_ligase_M"/>
    <property type="match status" value="1"/>
</dbReference>
<keyword evidence="8" id="KW-0460">Magnesium</keyword>
<dbReference type="EC" id="6.3.2.17" evidence="3"/>
<reference evidence="13 14" key="1">
    <citation type="journal article" date="2009" name="Stand. Genomic Sci.">
        <title>Complete genome sequence of Cryptobacterium curtum type strain (12-3).</title>
        <authorList>
            <person name="Mavrommatis K."/>
            <person name="Pukall R."/>
            <person name="Rohde C."/>
            <person name="Chen F."/>
            <person name="Sims D."/>
            <person name="Brettin T."/>
            <person name="Kuske C."/>
            <person name="Detter J.C."/>
            <person name="Han C."/>
            <person name="Lapidus A."/>
            <person name="Copeland A."/>
            <person name="Glavina Del Rio T."/>
            <person name="Nolan M."/>
            <person name="Lucas S."/>
            <person name="Tice H."/>
            <person name="Cheng J.F."/>
            <person name="Bruce D."/>
            <person name="Goodwin L."/>
            <person name="Pitluck S."/>
            <person name="Ovchinnikova G."/>
            <person name="Pati A."/>
            <person name="Ivanova N."/>
            <person name="Chen A."/>
            <person name="Palaniappan K."/>
            <person name="Chain P."/>
            <person name="D'haeseleer P."/>
            <person name="Goker M."/>
            <person name="Bristow J."/>
            <person name="Eisen J.A."/>
            <person name="Markowitz V."/>
            <person name="Hugenholtz P."/>
            <person name="Rohde M."/>
            <person name="Klenk H.P."/>
            <person name="Kyrpides N.C."/>
        </authorList>
    </citation>
    <scope>NUCLEOTIDE SEQUENCE [LARGE SCALE GENOMIC DNA]</scope>
    <source>
        <strain evidence="14">ATCC 700683 / DSM 15641 / 12-3</strain>
    </source>
</reference>
<evidence type="ECO:0000259" key="11">
    <source>
        <dbReference type="Pfam" id="PF02875"/>
    </source>
</evidence>
<evidence type="ECO:0000313" key="13">
    <source>
        <dbReference type="EMBL" id="ACU93885.1"/>
    </source>
</evidence>
<dbReference type="Pfam" id="PF02875">
    <property type="entry name" value="Mur_ligase_C"/>
    <property type="match status" value="1"/>
</dbReference>
<dbReference type="InterPro" id="IPR004101">
    <property type="entry name" value="Mur_ligase_C"/>
</dbReference>
<name>C7MLS9_CRYCD</name>
<dbReference type="Proteomes" id="UP000000954">
    <property type="component" value="Chromosome"/>
</dbReference>
<evidence type="ECO:0000256" key="2">
    <source>
        <dbReference type="ARBA" id="ARBA00008276"/>
    </source>
</evidence>
<keyword evidence="5" id="KW-0479">Metal-binding</keyword>
<dbReference type="Gene3D" id="3.40.1190.10">
    <property type="entry name" value="Mur-like, catalytic domain"/>
    <property type="match status" value="1"/>
</dbReference>
<comment type="cofactor">
    <cofactor evidence="1">
        <name>Mg(2+)</name>
        <dbReference type="ChEBI" id="CHEBI:18420"/>
    </cofactor>
</comment>
<dbReference type="InterPro" id="IPR036615">
    <property type="entry name" value="Mur_ligase_C_dom_sf"/>
</dbReference>
<keyword evidence="4" id="KW-0436">Ligase</keyword>
<dbReference type="PROSITE" id="PS01011">
    <property type="entry name" value="FOLYLPOLYGLU_SYNT_1"/>
    <property type="match status" value="1"/>
</dbReference>
<keyword evidence="7" id="KW-0067">ATP-binding</keyword>
<evidence type="ECO:0000256" key="7">
    <source>
        <dbReference type="ARBA" id="ARBA00022840"/>
    </source>
</evidence>
<dbReference type="InterPro" id="IPR018109">
    <property type="entry name" value="Folylpolyglutamate_synth_CS"/>
</dbReference>
<evidence type="ECO:0000256" key="4">
    <source>
        <dbReference type="ARBA" id="ARBA00022598"/>
    </source>
</evidence>
<dbReference type="SUPFAM" id="SSF53244">
    <property type="entry name" value="MurD-like peptide ligases, peptide-binding domain"/>
    <property type="match status" value="1"/>
</dbReference>
<proteinExistence type="inferred from homology"/>
<dbReference type="HOGENOM" id="CLU_015869_1_1_11"/>
<dbReference type="GO" id="GO:0005524">
    <property type="term" value="F:ATP binding"/>
    <property type="evidence" value="ECO:0007669"/>
    <property type="project" value="UniProtKB-KW"/>
</dbReference>
<protein>
    <recommendedName>
        <fullName evidence="3">tetrahydrofolate synthase</fullName>
        <ecNumber evidence="3">6.3.2.17</ecNumber>
    </recommendedName>
    <alternativeName>
        <fullName evidence="9">Tetrahydrofolylpolyglutamate synthase</fullName>
    </alternativeName>
</protein>
<evidence type="ECO:0000256" key="3">
    <source>
        <dbReference type="ARBA" id="ARBA00013025"/>
    </source>
</evidence>
<evidence type="ECO:0000256" key="8">
    <source>
        <dbReference type="ARBA" id="ARBA00022842"/>
    </source>
</evidence>
<dbReference type="InterPro" id="IPR013221">
    <property type="entry name" value="Mur_ligase_cen"/>
</dbReference>
<accession>C7MLS9</accession>
<dbReference type="GO" id="GO:0004326">
    <property type="term" value="F:tetrahydrofolylpolyglutamate synthase activity"/>
    <property type="evidence" value="ECO:0007669"/>
    <property type="project" value="UniProtKB-EC"/>
</dbReference>
<keyword evidence="14" id="KW-1185">Reference proteome</keyword>
<dbReference type="FunFam" id="3.40.1190.10:FF:000011">
    <property type="entry name" value="Folylpolyglutamate synthase/dihydrofolate synthase"/>
    <property type="match status" value="1"/>
</dbReference>
<comment type="catalytic activity">
    <reaction evidence="10">
        <text>(6S)-5,6,7,8-tetrahydrofolyl-(gamma-L-Glu)(n) + L-glutamate + ATP = (6S)-5,6,7,8-tetrahydrofolyl-(gamma-L-Glu)(n+1) + ADP + phosphate + H(+)</text>
        <dbReference type="Rhea" id="RHEA:10580"/>
        <dbReference type="Rhea" id="RHEA-COMP:14738"/>
        <dbReference type="Rhea" id="RHEA-COMP:14740"/>
        <dbReference type="ChEBI" id="CHEBI:15378"/>
        <dbReference type="ChEBI" id="CHEBI:29985"/>
        <dbReference type="ChEBI" id="CHEBI:30616"/>
        <dbReference type="ChEBI" id="CHEBI:43474"/>
        <dbReference type="ChEBI" id="CHEBI:141005"/>
        <dbReference type="ChEBI" id="CHEBI:456216"/>
        <dbReference type="EC" id="6.3.2.17"/>
    </reaction>
</comment>
<feature type="domain" description="Mur ligase central" evidence="12">
    <location>
        <begin position="76"/>
        <end position="289"/>
    </location>
</feature>
<dbReference type="InterPro" id="IPR036565">
    <property type="entry name" value="Mur-like_cat_sf"/>
</dbReference>
<evidence type="ECO:0000256" key="6">
    <source>
        <dbReference type="ARBA" id="ARBA00022741"/>
    </source>
</evidence>
<dbReference type="STRING" id="469378.Ccur_01530"/>
<evidence type="ECO:0000259" key="12">
    <source>
        <dbReference type="Pfam" id="PF08245"/>
    </source>
</evidence>
<dbReference type="GO" id="GO:0008841">
    <property type="term" value="F:dihydrofolate synthase activity"/>
    <property type="evidence" value="ECO:0007669"/>
    <property type="project" value="TreeGrafter"/>
</dbReference>
<dbReference type="GO" id="GO:0005737">
    <property type="term" value="C:cytoplasm"/>
    <property type="evidence" value="ECO:0007669"/>
    <property type="project" value="TreeGrafter"/>
</dbReference>
<feature type="domain" description="Mur ligase C-terminal" evidence="11">
    <location>
        <begin position="316"/>
        <end position="449"/>
    </location>
</feature>
<evidence type="ECO:0000256" key="5">
    <source>
        <dbReference type="ARBA" id="ARBA00022723"/>
    </source>
</evidence>
<keyword evidence="6" id="KW-0547">Nucleotide-binding</keyword>
<evidence type="ECO:0000256" key="10">
    <source>
        <dbReference type="ARBA" id="ARBA00047493"/>
    </source>
</evidence>
<dbReference type="NCBIfam" id="TIGR01499">
    <property type="entry name" value="folC"/>
    <property type="match status" value="1"/>
</dbReference>
<dbReference type="AlphaFoldDB" id="C7MLS9"/>
<evidence type="ECO:0000256" key="1">
    <source>
        <dbReference type="ARBA" id="ARBA00001946"/>
    </source>
</evidence>
<dbReference type="PANTHER" id="PTHR11136">
    <property type="entry name" value="FOLYLPOLYGLUTAMATE SYNTHASE-RELATED"/>
    <property type="match status" value="1"/>
</dbReference>
<evidence type="ECO:0000313" key="14">
    <source>
        <dbReference type="Proteomes" id="UP000000954"/>
    </source>
</evidence>
<gene>
    <name evidence="13" type="ordered locus">Ccur_01530</name>
</gene>
<dbReference type="eggNOG" id="COG0285">
    <property type="taxonomic scope" value="Bacteria"/>
</dbReference>
<dbReference type="RefSeq" id="WP_012802574.1">
    <property type="nucleotide sequence ID" value="NC_013170.1"/>
</dbReference>
<dbReference type="InterPro" id="IPR001645">
    <property type="entry name" value="Folylpolyglutamate_synth"/>
</dbReference>
<dbReference type="KEGG" id="ccu:Ccur_01530"/>
<dbReference type="OrthoDB" id="9809356at2"/>
<dbReference type="GO" id="GO:0046872">
    <property type="term" value="F:metal ion binding"/>
    <property type="evidence" value="ECO:0007669"/>
    <property type="project" value="UniProtKB-KW"/>
</dbReference>
<dbReference type="Gene3D" id="3.90.190.20">
    <property type="entry name" value="Mur ligase, C-terminal domain"/>
    <property type="match status" value="1"/>
</dbReference>
<sequence>MSSDETTSRSTFNTRGVPNVLGISDTIDTADAVDTFDPIAYLNEPRWRSSRLGLERIESLMAALGNPQDKLTVVHVAGTNGKGSTCAMVASVLQHAGYRTGLFTSPYIIEFTDRIRIDGQNVSLAALCAATQTVRRVAEQMDDHPTEFELMTAVAFVCFVAAGCTMAVVEVGLGGRLDSTNVIAAPAVCALAPISFDHTDILGSTLAQIAHEKAGIIKPGAAIVSALQRPEAMRVIENAALQVGSPVTVVDEQRLSGTPAHFSYRSYTDLSIPLKGSYQTHNAALAIEAIDALIQKGITITEQDLREGLAQVSWPGRFQVVSHSPEFIVDGGHNPQGAQALVDSLEANYPARRTVLLIGVLADKDVTSMLRRVLPSGCGVVCITPPNPRALGAQELASQVVSLAKQLQNESIAIDERLLNPVCAPSIGQGVTCAQQMAGAEGLVCAFGSLYSIADIMAALDKHSAD</sequence>
<dbReference type="PROSITE" id="PS01012">
    <property type="entry name" value="FOLYLPOLYGLU_SYNT_2"/>
    <property type="match status" value="1"/>
</dbReference>
<comment type="similarity">
    <text evidence="2">Belongs to the folylpolyglutamate synthase family.</text>
</comment>
<dbReference type="PANTHER" id="PTHR11136:SF0">
    <property type="entry name" value="DIHYDROFOLATE SYNTHETASE-RELATED"/>
    <property type="match status" value="1"/>
</dbReference>